<feature type="domain" description="DUF305" evidence="3">
    <location>
        <begin position="83"/>
        <end position="228"/>
    </location>
</feature>
<dbReference type="EMBL" id="QGDQ01000005">
    <property type="protein sequence ID" value="PWJ54904.1"/>
    <property type="molecule type" value="Genomic_DNA"/>
</dbReference>
<dbReference type="Gene3D" id="1.20.1260.10">
    <property type="match status" value="1"/>
</dbReference>
<evidence type="ECO:0000313" key="5">
    <source>
        <dbReference type="Proteomes" id="UP000245469"/>
    </source>
</evidence>
<dbReference type="PANTHER" id="PTHR36933">
    <property type="entry name" value="SLL0788 PROTEIN"/>
    <property type="match status" value="1"/>
</dbReference>
<feature type="region of interest" description="Disordered" evidence="1">
    <location>
        <begin position="44"/>
        <end position="76"/>
    </location>
</feature>
<protein>
    <submittedName>
        <fullName evidence="4">Uncharacterized protein (DUF305 family)</fullName>
    </submittedName>
</protein>
<proteinExistence type="predicted"/>
<evidence type="ECO:0000313" key="4">
    <source>
        <dbReference type="EMBL" id="PWJ54904.1"/>
    </source>
</evidence>
<dbReference type="PANTHER" id="PTHR36933:SF1">
    <property type="entry name" value="SLL0788 PROTEIN"/>
    <property type="match status" value="1"/>
</dbReference>
<feature type="signal peptide" evidence="2">
    <location>
        <begin position="1"/>
        <end position="34"/>
    </location>
</feature>
<dbReference type="Pfam" id="PF03713">
    <property type="entry name" value="DUF305"/>
    <property type="match status" value="1"/>
</dbReference>
<comment type="caution">
    <text evidence="4">The sequence shown here is derived from an EMBL/GenBank/DDBJ whole genome shotgun (WGS) entry which is preliminary data.</text>
</comment>
<name>A0A316ADE7_9ACTN</name>
<sequence length="233" mass="23996">MPSSTRPATNRTDRSTRRTTARSAALLLASAATALLLAGCGASSSGAHHDADDMQHGSSPAASAASPSSSSISAGASAHSDADVSFARDMVVHHEGALTMAELATQRASTPEVKALAERIMAAQQPEIDLMQGWLTAWGADPSSQHSGHSGMDMDSMGMSADDTAALQAATGTAFDRLFLQQMTVHHEGAVTMARQELAEGTDAEAKALAQRIEADQTAEIAEMAALLAQLPA</sequence>
<keyword evidence="2" id="KW-0732">Signal</keyword>
<feature type="compositionally biased region" description="Low complexity" evidence="1">
    <location>
        <begin position="56"/>
        <end position="76"/>
    </location>
</feature>
<dbReference type="InterPro" id="IPR012347">
    <property type="entry name" value="Ferritin-like"/>
</dbReference>
<organism evidence="4 5">
    <name type="scientific">Quadrisphaera granulorum</name>
    <dbReference type="NCBI Taxonomy" id="317664"/>
    <lineage>
        <taxon>Bacteria</taxon>
        <taxon>Bacillati</taxon>
        <taxon>Actinomycetota</taxon>
        <taxon>Actinomycetes</taxon>
        <taxon>Kineosporiales</taxon>
        <taxon>Kineosporiaceae</taxon>
        <taxon>Quadrisphaera</taxon>
    </lineage>
</organism>
<evidence type="ECO:0000259" key="3">
    <source>
        <dbReference type="Pfam" id="PF03713"/>
    </source>
</evidence>
<feature type="chain" id="PRO_5039233056" evidence="2">
    <location>
        <begin position="35"/>
        <end position="233"/>
    </location>
</feature>
<evidence type="ECO:0000256" key="1">
    <source>
        <dbReference type="SAM" id="MobiDB-lite"/>
    </source>
</evidence>
<feature type="region of interest" description="Disordered" evidence="1">
    <location>
        <begin position="1"/>
        <end position="22"/>
    </location>
</feature>
<dbReference type="RefSeq" id="WP_109773413.1">
    <property type="nucleotide sequence ID" value="NZ_QGDQ01000005.1"/>
</dbReference>
<dbReference type="Proteomes" id="UP000245469">
    <property type="component" value="Unassembled WGS sequence"/>
</dbReference>
<evidence type="ECO:0000256" key="2">
    <source>
        <dbReference type="SAM" id="SignalP"/>
    </source>
</evidence>
<accession>A0A316ADE7</accession>
<reference evidence="4 5" key="1">
    <citation type="submission" date="2018-03" db="EMBL/GenBank/DDBJ databases">
        <title>Genomic Encyclopedia of Archaeal and Bacterial Type Strains, Phase II (KMG-II): from individual species to whole genera.</title>
        <authorList>
            <person name="Goeker M."/>
        </authorList>
    </citation>
    <scope>NUCLEOTIDE SEQUENCE [LARGE SCALE GENOMIC DNA]</scope>
    <source>
        <strain evidence="4 5">DSM 44889</strain>
    </source>
</reference>
<dbReference type="InterPro" id="IPR005183">
    <property type="entry name" value="DUF305_CopM-like"/>
</dbReference>
<keyword evidence="5" id="KW-1185">Reference proteome</keyword>
<dbReference type="AlphaFoldDB" id="A0A316ADE7"/>
<gene>
    <name evidence="4" type="ORF">BXY45_105113</name>
</gene>
<dbReference type="OrthoDB" id="26872at2"/>